<feature type="region of interest" description="Disordered" evidence="1">
    <location>
        <begin position="1"/>
        <end position="20"/>
    </location>
</feature>
<name>A0A016AQF5_BACFG</name>
<comment type="caution">
    <text evidence="2">The sequence shown here is derived from an EMBL/GenBank/DDBJ whole genome shotgun (WGS) entry which is preliminary data.</text>
</comment>
<dbReference type="Proteomes" id="UP000020938">
    <property type="component" value="Unassembled WGS sequence"/>
</dbReference>
<protein>
    <submittedName>
        <fullName evidence="2">Peptidase M domain protein</fullName>
    </submittedName>
</protein>
<dbReference type="EMBL" id="JGDS01000067">
    <property type="protein sequence ID" value="EXZ71368.1"/>
    <property type="molecule type" value="Genomic_DNA"/>
</dbReference>
<dbReference type="PATRIC" id="fig|1339314.3.peg.4388"/>
<gene>
    <name evidence="2" type="ORF">M123_4251</name>
</gene>
<evidence type="ECO:0000313" key="3">
    <source>
        <dbReference type="Proteomes" id="UP000020938"/>
    </source>
</evidence>
<proteinExistence type="predicted"/>
<organism evidence="2 3">
    <name type="scientific">Bacteroides fragilis str. 3976T8</name>
    <dbReference type="NCBI Taxonomy" id="1339314"/>
    <lineage>
        <taxon>Bacteria</taxon>
        <taxon>Pseudomonadati</taxon>
        <taxon>Bacteroidota</taxon>
        <taxon>Bacteroidia</taxon>
        <taxon>Bacteroidales</taxon>
        <taxon>Bacteroidaceae</taxon>
        <taxon>Bacteroides</taxon>
    </lineage>
</organism>
<dbReference type="AlphaFoldDB" id="A0A016AQF5"/>
<evidence type="ECO:0000256" key="1">
    <source>
        <dbReference type="SAM" id="MobiDB-lite"/>
    </source>
</evidence>
<sequence length="59" mass="6876">MRKEQKKKDNNKKRPCVPLDEQQAQQLARLIIGRTQRQVRYGVDREERIAAPSGAVILF</sequence>
<accession>A0A016AQF5</accession>
<evidence type="ECO:0000313" key="2">
    <source>
        <dbReference type="EMBL" id="EXZ71368.1"/>
    </source>
</evidence>
<reference evidence="2 3" key="1">
    <citation type="submission" date="2014-02" db="EMBL/GenBank/DDBJ databases">
        <authorList>
            <person name="Sears C."/>
            <person name="Carroll K."/>
            <person name="Sack B.R."/>
            <person name="Qadri F."/>
            <person name="Myers L.L."/>
            <person name="Chung G.-T."/>
            <person name="Escheverria P."/>
            <person name="Fraser C.M."/>
            <person name="Sadzewicz L."/>
            <person name="Shefchek K.A."/>
            <person name="Tallon L."/>
            <person name="Das S.P."/>
            <person name="Daugherty S."/>
            <person name="Mongodin E.F."/>
        </authorList>
    </citation>
    <scope>NUCLEOTIDE SEQUENCE [LARGE SCALE GENOMIC DNA]</scope>
    <source>
        <strain evidence="2 3">3976T8</strain>
    </source>
</reference>